<name>A0A3M6TAN0_POCDA</name>
<reference evidence="2 3" key="1">
    <citation type="journal article" date="2018" name="Sci. Rep.">
        <title>Comparative analysis of the Pocillopora damicornis genome highlights role of immune system in coral evolution.</title>
        <authorList>
            <person name="Cunning R."/>
            <person name="Bay R.A."/>
            <person name="Gillette P."/>
            <person name="Baker A.C."/>
            <person name="Traylor-Knowles N."/>
        </authorList>
    </citation>
    <scope>NUCLEOTIDE SEQUENCE [LARGE SCALE GENOMIC DNA]</scope>
    <source>
        <strain evidence="2">RSMAS</strain>
        <tissue evidence="2">Whole animal</tissue>
    </source>
</reference>
<accession>A0A3M6TAN0</accession>
<sequence>MPSNLLNRQSTVGYNNSLMKATVETKLGVNKSANLEMKSVGVRHKNGGSSKIKPSAHPRGGHPSIKVKTKSSTGEKRSSSSDSETKHDMVKVGLISAGLVSAFLVHRLFF</sequence>
<evidence type="ECO:0000256" key="1">
    <source>
        <dbReference type="SAM" id="MobiDB-lite"/>
    </source>
</evidence>
<proteinExistence type="predicted"/>
<gene>
    <name evidence="2" type="ORF">pdam_00005484</name>
</gene>
<dbReference type="AlphaFoldDB" id="A0A3M6TAN0"/>
<dbReference type="Proteomes" id="UP000275408">
    <property type="component" value="Unassembled WGS sequence"/>
</dbReference>
<feature type="region of interest" description="Disordered" evidence="1">
    <location>
        <begin position="33"/>
        <end position="87"/>
    </location>
</feature>
<evidence type="ECO:0000313" key="3">
    <source>
        <dbReference type="Proteomes" id="UP000275408"/>
    </source>
</evidence>
<organism evidence="2 3">
    <name type="scientific">Pocillopora damicornis</name>
    <name type="common">Cauliflower coral</name>
    <name type="synonym">Millepora damicornis</name>
    <dbReference type="NCBI Taxonomy" id="46731"/>
    <lineage>
        <taxon>Eukaryota</taxon>
        <taxon>Metazoa</taxon>
        <taxon>Cnidaria</taxon>
        <taxon>Anthozoa</taxon>
        <taxon>Hexacorallia</taxon>
        <taxon>Scleractinia</taxon>
        <taxon>Astrocoeniina</taxon>
        <taxon>Pocilloporidae</taxon>
        <taxon>Pocillopora</taxon>
    </lineage>
</organism>
<feature type="compositionally biased region" description="Basic and acidic residues" evidence="1">
    <location>
        <begin position="73"/>
        <end position="87"/>
    </location>
</feature>
<comment type="caution">
    <text evidence="2">The sequence shown here is derived from an EMBL/GenBank/DDBJ whole genome shotgun (WGS) entry which is preliminary data.</text>
</comment>
<feature type="compositionally biased region" description="Basic residues" evidence="1">
    <location>
        <begin position="54"/>
        <end position="69"/>
    </location>
</feature>
<evidence type="ECO:0000313" key="2">
    <source>
        <dbReference type="EMBL" id="RMX38381.1"/>
    </source>
</evidence>
<keyword evidence="3" id="KW-1185">Reference proteome</keyword>
<protein>
    <submittedName>
        <fullName evidence="2">Uncharacterized protein</fullName>
    </submittedName>
</protein>
<dbReference type="EMBL" id="RCHS01004020">
    <property type="protein sequence ID" value="RMX38381.1"/>
    <property type="molecule type" value="Genomic_DNA"/>
</dbReference>